<dbReference type="PROSITE" id="PS00099">
    <property type="entry name" value="THIOLASE_3"/>
    <property type="match status" value="1"/>
</dbReference>
<evidence type="ECO:0000256" key="2">
    <source>
        <dbReference type="ARBA" id="ARBA00022679"/>
    </source>
</evidence>
<dbReference type="GO" id="GO:0003985">
    <property type="term" value="F:acetyl-CoA C-acetyltransferase activity"/>
    <property type="evidence" value="ECO:0007669"/>
    <property type="project" value="UniProtKB-EC"/>
</dbReference>
<evidence type="ECO:0000313" key="8">
    <source>
        <dbReference type="Proteomes" id="UP000664554"/>
    </source>
</evidence>
<dbReference type="InterPro" id="IPR020613">
    <property type="entry name" value="Thiolase_CS"/>
</dbReference>
<accession>A0ABS3NL24</accession>
<reference evidence="7 8" key="1">
    <citation type="submission" date="2021-03" db="EMBL/GenBank/DDBJ databases">
        <authorList>
            <person name="Shang D.-D."/>
            <person name="Du Z.-J."/>
            <person name="Chen G.-J."/>
        </authorList>
    </citation>
    <scope>NUCLEOTIDE SEQUENCE [LARGE SCALE GENOMIC DNA]</scope>
    <source>
        <strain evidence="7 8">F1192</strain>
    </source>
</reference>
<dbReference type="PROSITE" id="PS00098">
    <property type="entry name" value="THIOLASE_1"/>
    <property type="match status" value="1"/>
</dbReference>
<dbReference type="InterPro" id="IPR002155">
    <property type="entry name" value="Thiolase"/>
</dbReference>
<keyword evidence="3 4" id="KW-0012">Acyltransferase</keyword>
<dbReference type="InterPro" id="IPR016039">
    <property type="entry name" value="Thiolase-like"/>
</dbReference>
<dbReference type="PIRSF" id="PIRSF000429">
    <property type="entry name" value="Ac-CoA_Ac_transf"/>
    <property type="match status" value="1"/>
</dbReference>
<dbReference type="RefSeq" id="WP_207989572.1">
    <property type="nucleotide sequence ID" value="NZ_JAGBKM010000003.1"/>
</dbReference>
<sequence length="402" mass="42404">MPQTAYIYDAIRTPRGKGKKDGALHQASPIWLARTLLIALQQRHGLDTRLVDDIVLGCVTPVGEQGSDIARIAALDAGWVQSVAGVTLSRYCASGLESINLAAAKVMSGMEDMVVAGGIESMSRVPMGSDGGAWYMDPRVNDATNYVPQGVGADTIATLKGFSRTDVDAFAAESHRRAAHAWEQGYYDKSVIPVTDINGMLLLDKDETIRPNTEVKTLAGLKPSFMTLGQMGFDSVILDKYTTIENINHVHHAGNSSGIVDGAAICLVGSATAGERAGLKPRAKVTMAAVIGSEPAIMLTGPTPACQKVLNKARMTADDIDLWEINEAFAAIPMNTADDLGVSLDKVNVNGGAIAMGHPLGATGAILMTTVLDELERRDLNTAMITLCVGGGMGIATIIERV</sequence>
<dbReference type="PANTHER" id="PTHR43365">
    <property type="entry name" value="BLR7806 PROTEIN"/>
    <property type="match status" value="1"/>
</dbReference>
<dbReference type="PANTHER" id="PTHR43365:SF1">
    <property type="entry name" value="ACETYL-COA C-ACYLTRANSFERASE"/>
    <property type="match status" value="1"/>
</dbReference>
<keyword evidence="2 4" id="KW-0808">Transferase</keyword>
<dbReference type="SUPFAM" id="SSF53901">
    <property type="entry name" value="Thiolase-like"/>
    <property type="match status" value="2"/>
</dbReference>
<evidence type="ECO:0000256" key="1">
    <source>
        <dbReference type="ARBA" id="ARBA00010982"/>
    </source>
</evidence>
<dbReference type="InterPro" id="IPR020615">
    <property type="entry name" value="Thiolase_acyl_enz_int_AS"/>
</dbReference>
<dbReference type="InterPro" id="IPR020610">
    <property type="entry name" value="Thiolase_AS"/>
</dbReference>
<dbReference type="Pfam" id="PF02803">
    <property type="entry name" value="Thiolase_C"/>
    <property type="match status" value="1"/>
</dbReference>
<dbReference type="Pfam" id="PF00108">
    <property type="entry name" value="Thiolase_N"/>
    <property type="match status" value="1"/>
</dbReference>
<gene>
    <name evidence="7" type="ORF">J3492_02685</name>
</gene>
<feature type="domain" description="Thiolase C-terminal" evidence="6">
    <location>
        <begin position="279"/>
        <end position="401"/>
    </location>
</feature>
<comment type="similarity">
    <text evidence="1 4">Belongs to the thiolase-like superfamily. Thiolase family.</text>
</comment>
<dbReference type="InterPro" id="IPR020617">
    <property type="entry name" value="Thiolase_C"/>
</dbReference>
<dbReference type="Proteomes" id="UP000664554">
    <property type="component" value="Unassembled WGS sequence"/>
</dbReference>
<proteinExistence type="inferred from homology"/>
<dbReference type="EMBL" id="JAGBKM010000003">
    <property type="protein sequence ID" value="MBO1530117.1"/>
    <property type="molecule type" value="Genomic_DNA"/>
</dbReference>
<organism evidence="7 8">
    <name type="scientific">Psychrobacter coccoides</name>
    <dbReference type="NCBI Taxonomy" id="2818440"/>
    <lineage>
        <taxon>Bacteria</taxon>
        <taxon>Pseudomonadati</taxon>
        <taxon>Pseudomonadota</taxon>
        <taxon>Gammaproteobacteria</taxon>
        <taxon>Moraxellales</taxon>
        <taxon>Moraxellaceae</taxon>
        <taxon>Psychrobacter</taxon>
    </lineage>
</organism>
<dbReference type="NCBIfam" id="TIGR01930">
    <property type="entry name" value="AcCoA-C-Actrans"/>
    <property type="match status" value="1"/>
</dbReference>
<evidence type="ECO:0000256" key="3">
    <source>
        <dbReference type="ARBA" id="ARBA00023315"/>
    </source>
</evidence>
<dbReference type="PROSITE" id="PS00737">
    <property type="entry name" value="THIOLASE_2"/>
    <property type="match status" value="1"/>
</dbReference>
<dbReference type="CDD" id="cd00751">
    <property type="entry name" value="thiolase"/>
    <property type="match status" value="1"/>
</dbReference>
<evidence type="ECO:0000259" key="6">
    <source>
        <dbReference type="Pfam" id="PF02803"/>
    </source>
</evidence>
<dbReference type="EC" id="2.3.1.9" evidence="7"/>
<comment type="caution">
    <text evidence="7">The sequence shown here is derived from an EMBL/GenBank/DDBJ whole genome shotgun (WGS) entry which is preliminary data.</text>
</comment>
<feature type="domain" description="Thiolase N-terminal" evidence="5">
    <location>
        <begin position="6"/>
        <end position="229"/>
    </location>
</feature>
<dbReference type="NCBIfam" id="NF006090">
    <property type="entry name" value="PRK08242.1"/>
    <property type="match status" value="1"/>
</dbReference>
<evidence type="ECO:0000313" key="7">
    <source>
        <dbReference type="EMBL" id="MBO1530117.1"/>
    </source>
</evidence>
<evidence type="ECO:0000256" key="4">
    <source>
        <dbReference type="RuleBase" id="RU003557"/>
    </source>
</evidence>
<dbReference type="InterPro" id="IPR020616">
    <property type="entry name" value="Thiolase_N"/>
</dbReference>
<name>A0ABS3NL24_9GAMM</name>
<protein>
    <submittedName>
        <fullName evidence="7">Acetyl-CoA C-acetyltransferase</fullName>
        <ecNumber evidence="7">2.3.1.9</ecNumber>
    </submittedName>
</protein>
<keyword evidence="8" id="KW-1185">Reference proteome</keyword>
<evidence type="ECO:0000259" key="5">
    <source>
        <dbReference type="Pfam" id="PF00108"/>
    </source>
</evidence>
<dbReference type="Gene3D" id="3.40.47.10">
    <property type="match status" value="2"/>
</dbReference>